<feature type="region of interest" description="Phosphopantothenoylcysteine decarboxylase" evidence="3">
    <location>
        <begin position="1"/>
        <end position="189"/>
    </location>
</feature>
<keyword evidence="3 4" id="KW-0436">Ligase</keyword>
<keyword evidence="3 4" id="KW-0285">Flavoprotein</keyword>
<evidence type="ECO:0000256" key="1">
    <source>
        <dbReference type="ARBA" id="ARBA00022793"/>
    </source>
</evidence>
<dbReference type="InterPro" id="IPR035929">
    <property type="entry name" value="CoaB-like_sf"/>
</dbReference>
<comment type="cofactor">
    <cofactor evidence="3">
        <name>FMN</name>
        <dbReference type="ChEBI" id="CHEBI:58210"/>
    </cofactor>
    <text evidence="3">Binds 1 FMN per subunit.</text>
</comment>
<dbReference type="AlphaFoldDB" id="A0A9Y2ERT2"/>
<feature type="binding site" evidence="3">
    <location>
        <position position="323"/>
    </location>
    <ligand>
        <name>CTP</name>
        <dbReference type="ChEBI" id="CHEBI:37563"/>
    </ligand>
</feature>
<keyword evidence="3 4" id="KW-0288">FMN</keyword>
<proteinExistence type="inferred from homology"/>
<dbReference type="EC" id="4.1.1.36" evidence="3"/>
<dbReference type="Gene3D" id="3.40.50.1950">
    <property type="entry name" value="Flavin prenyltransferase-like"/>
    <property type="match status" value="1"/>
</dbReference>
<keyword evidence="1 3" id="KW-0210">Decarboxylase</keyword>
<comment type="similarity">
    <text evidence="3 4">In the N-terminal section; belongs to the HFCD (homo-oligomeric flavin containing Cys decarboxylase) superfamily.</text>
</comment>
<feature type="binding site" evidence="3">
    <location>
        <begin position="304"/>
        <end position="307"/>
    </location>
    <ligand>
        <name>CTP</name>
        <dbReference type="ChEBI" id="CHEBI:37563"/>
    </ligand>
</feature>
<evidence type="ECO:0000259" key="5">
    <source>
        <dbReference type="Pfam" id="PF02441"/>
    </source>
</evidence>
<comment type="catalytic activity">
    <reaction evidence="3 4">
        <text>(R)-4'-phosphopantothenate + L-cysteine + CTP = N-[(R)-4-phosphopantothenoyl]-L-cysteine + CMP + diphosphate + H(+)</text>
        <dbReference type="Rhea" id="RHEA:19397"/>
        <dbReference type="ChEBI" id="CHEBI:10986"/>
        <dbReference type="ChEBI" id="CHEBI:15378"/>
        <dbReference type="ChEBI" id="CHEBI:33019"/>
        <dbReference type="ChEBI" id="CHEBI:35235"/>
        <dbReference type="ChEBI" id="CHEBI:37563"/>
        <dbReference type="ChEBI" id="CHEBI:59458"/>
        <dbReference type="ChEBI" id="CHEBI:60377"/>
        <dbReference type="EC" id="6.3.2.5"/>
    </reaction>
</comment>
<dbReference type="PANTHER" id="PTHR14359:SF6">
    <property type="entry name" value="PHOSPHOPANTOTHENOYLCYSTEINE DECARBOXYLASE"/>
    <property type="match status" value="1"/>
</dbReference>
<dbReference type="SUPFAM" id="SSF102645">
    <property type="entry name" value="CoaB-like"/>
    <property type="match status" value="1"/>
</dbReference>
<accession>A0A9Y2ERT2</accession>
<organism evidence="7 8">
    <name type="scientific">Selenobaculum gibii</name>
    <dbReference type="NCBI Taxonomy" id="3054208"/>
    <lineage>
        <taxon>Bacteria</taxon>
        <taxon>Bacillati</taxon>
        <taxon>Bacillota</taxon>
        <taxon>Negativicutes</taxon>
        <taxon>Selenomonadales</taxon>
        <taxon>Selenomonadaceae</taxon>
        <taxon>Selenobaculum</taxon>
    </lineage>
</organism>
<comment type="pathway">
    <text evidence="3 4">Cofactor biosynthesis; coenzyme A biosynthesis; CoA from (R)-pantothenate: step 2/5.</text>
</comment>
<comment type="cofactor">
    <cofactor evidence="3">
        <name>Mg(2+)</name>
        <dbReference type="ChEBI" id="CHEBI:18420"/>
    </cofactor>
</comment>
<comment type="pathway">
    <text evidence="3 4">Cofactor biosynthesis; coenzyme A biosynthesis; CoA from (R)-pantothenate: step 3/5.</text>
</comment>
<keyword evidence="2 3" id="KW-0456">Lyase</keyword>
<dbReference type="GO" id="GO:0004633">
    <property type="term" value="F:phosphopantothenoylcysteine decarboxylase activity"/>
    <property type="evidence" value="ECO:0007669"/>
    <property type="project" value="UniProtKB-UniRule"/>
</dbReference>
<feature type="active site" description="Proton donor" evidence="3">
    <location>
        <position position="157"/>
    </location>
</feature>
<dbReference type="Gene3D" id="3.40.50.10300">
    <property type="entry name" value="CoaB-like"/>
    <property type="match status" value="1"/>
</dbReference>
<dbReference type="GO" id="GO:0015937">
    <property type="term" value="P:coenzyme A biosynthetic process"/>
    <property type="evidence" value="ECO:0007669"/>
    <property type="project" value="UniProtKB-UniRule"/>
</dbReference>
<dbReference type="InterPro" id="IPR036551">
    <property type="entry name" value="Flavin_trans-like"/>
</dbReference>
<dbReference type="Pfam" id="PF02441">
    <property type="entry name" value="Flavoprotein"/>
    <property type="match status" value="1"/>
</dbReference>
<feature type="binding site" evidence="3">
    <location>
        <position position="341"/>
    </location>
    <ligand>
        <name>CTP</name>
        <dbReference type="ChEBI" id="CHEBI:37563"/>
    </ligand>
</feature>
<comment type="function">
    <text evidence="4">Catalyzes two steps in the biosynthesis of coenzyme A. In the first step cysteine is conjugated to 4'-phosphopantothenate to form 4-phosphopantothenoylcysteine, in the latter compound is decarboxylated to form 4'-phosphopantotheine.</text>
</comment>
<feature type="region of interest" description="Phosphopantothenate--cysteine ligase" evidence="3">
    <location>
        <begin position="190"/>
        <end position="401"/>
    </location>
</feature>
<keyword evidence="3" id="KW-0511">Multifunctional enzyme</keyword>
<feature type="binding site" evidence="3">
    <location>
        <position position="337"/>
    </location>
    <ligand>
        <name>CTP</name>
        <dbReference type="ChEBI" id="CHEBI:37563"/>
    </ligand>
</feature>
<evidence type="ECO:0000256" key="2">
    <source>
        <dbReference type="ARBA" id="ARBA00023239"/>
    </source>
</evidence>
<keyword evidence="8" id="KW-1185">Reference proteome</keyword>
<dbReference type="HAMAP" id="MF_02225">
    <property type="entry name" value="CoaBC"/>
    <property type="match status" value="1"/>
</dbReference>
<reference evidence="7" key="1">
    <citation type="submission" date="2023-03" db="EMBL/GenBank/DDBJ databases">
        <title>Selenobaculum gbiensis gen. nov. sp. nov., a new bacterium isolated from the gut microbiota of IBD patient.</title>
        <authorList>
            <person name="Yeo S."/>
            <person name="Park H."/>
            <person name="Huh C.S."/>
        </authorList>
    </citation>
    <scope>NUCLEOTIDE SEQUENCE</scope>
    <source>
        <strain evidence="7">ICN-92133</strain>
    </source>
</reference>
<dbReference type="RefSeq" id="WP_147668779.1">
    <property type="nucleotide sequence ID" value="NZ_CP120678.1"/>
</dbReference>
<dbReference type="InterPro" id="IPR003382">
    <property type="entry name" value="Flavoprotein"/>
</dbReference>
<comment type="catalytic activity">
    <reaction evidence="3 4">
        <text>N-[(R)-4-phosphopantothenoyl]-L-cysteine + H(+) = (R)-4'-phosphopantetheine + CO2</text>
        <dbReference type="Rhea" id="RHEA:16793"/>
        <dbReference type="ChEBI" id="CHEBI:15378"/>
        <dbReference type="ChEBI" id="CHEBI:16526"/>
        <dbReference type="ChEBI" id="CHEBI:59458"/>
        <dbReference type="ChEBI" id="CHEBI:61723"/>
        <dbReference type="EC" id="4.1.1.36"/>
    </reaction>
</comment>
<dbReference type="GO" id="GO:0046872">
    <property type="term" value="F:metal ion binding"/>
    <property type="evidence" value="ECO:0007669"/>
    <property type="project" value="UniProtKB-KW"/>
</dbReference>
<keyword evidence="3" id="KW-0460">Magnesium</keyword>
<dbReference type="InterPro" id="IPR005252">
    <property type="entry name" value="CoaBC"/>
</dbReference>
<dbReference type="GO" id="GO:0071513">
    <property type="term" value="C:phosphopantothenoylcysteine decarboxylase complex"/>
    <property type="evidence" value="ECO:0007669"/>
    <property type="project" value="TreeGrafter"/>
</dbReference>
<dbReference type="Pfam" id="PF04127">
    <property type="entry name" value="DFP"/>
    <property type="match status" value="1"/>
</dbReference>
<dbReference type="PANTHER" id="PTHR14359">
    <property type="entry name" value="HOMO-OLIGOMERIC FLAVIN CONTAINING CYS DECARBOXYLASE FAMILY"/>
    <property type="match status" value="1"/>
</dbReference>
<evidence type="ECO:0000256" key="4">
    <source>
        <dbReference type="RuleBase" id="RU364078"/>
    </source>
</evidence>
<feature type="binding site" evidence="3">
    <location>
        <position position="288"/>
    </location>
    <ligand>
        <name>CTP</name>
        <dbReference type="ChEBI" id="CHEBI:37563"/>
    </ligand>
</feature>
<comment type="caution">
    <text evidence="3">Lacks conserved residue(s) required for the propagation of feature annotation.</text>
</comment>
<dbReference type="EMBL" id="CP120678">
    <property type="protein sequence ID" value="WIW69571.1"/>
    <property type="molecule type" value="Genomic_DNA"/>
</dbReference>
<feature type="domain" description="Flavoprotein" evidence="5">
    <location>
        <begin position="5"/>
        <end position="178"/>
    </location>
</feature>
<dbReference type="InterPro" id="IPR007085">
    <property type="entry name" value="DNA/pantothenate-metab_flavo_C"/>
</dbReference>
<keyword evidence="3" id="KW-0479">Metal-binding</keyword>
<dbReference type="GO" id="GO:0015941">
    <property type="term" value="P:pantothenate catabolic process"/>
    <property type="evidence" value="ECO:0007669"/>
    <property type="project" value="InterPro"/>
</dbReference>
<evidence type="ECO:0000313" key="7">
    <source>
        <dbReference type="EMBL" id="WIW69571.1"/>
    </source>
</evidence>
<dbReference type="SUPFAM" id="SSF52507">
    <property type="entry name" value="Homo-oligomeric flavin-containing Cys decarboxylases, HFCD"/>
    <property type="match status" value="1"/>
</dbReference>
<comment type="similarity">
    <text evidence="3 4">In the C-terminal section; belongs to the PPC synthetase family.</text>
</comment>
<evidence type="ECO:0000256" key="3">
    <source>
        <dbReference type="HAMAP-Rule" id="MF_02225"/>
    </source>
</evidence>
<dbReference type="NCBIfam" id="TIGR00521">
    <property type="entry name" value="coaBC_dfp"/>
    <property type="match status" value="1"/>
</dbReference>
<dbReference type="Proteomes" id="UP001243623">
    <property type="component" value="Chromosome"/>
</dbReference>
<protein>
    <recommendedName>
        <fullName evidence="3">Coenzyme A biosynthesis bifunctional protein CoaBC</fullName>
    </recommendedName>
    <alternativeName>
        <fullName evidence="3">DNA/pantothenate metabolism flavoprotein</fullName>
    </alternativeName>
    <alternativeName>
        <fullName evidence="3">Phosphopantothenoylcysteine synthetase/decarboxylase</fullName>
        <shortName evidence="3">PPCS-PPCDC</shortName>
    </alternativeName>
    <domain>
        <recommendedName>
            <fullName evidence="3">Phosphopantothenoylcysteine decarboxylase</fullName>
            <shortName evidence="3">PPC decarboxylase</shortName>
            <shortName evidence="3">PPC-DC</shortName>
            <ecNumber evidence="3">4.1.1.36</ecNumber>
        </recommendedName>
        <alternativeName>
            <fullName evidence="3">CoaC</fullName>
        </alternativeName>
    </domain>
    <domain>
        <recommendedName>
            <fullName evidence="3">Phosphopantothenate--cysteine ligase</fullName>
            <ecNumber evidence="3">6.3.2.5</ecNumber>
        </recommendedName>
        <alternativeName>
            <fullName evidence="3">CoaB</fullName>
        </alternativeName>
        <alternativeName>
            <fullName evidence="3">Phosphopantothenoylcysteine synthetase</fullName>
            <shortName evidence="3">PPC synthetase</shortName>
            <shortName evidence="3">PPC-S</shortName>
        </alternativeName>
    </domain>
</protein>
<feature type="domain" description="DNA/pantothenate metabolism flavoprotein C-terminal" evidence="6">
    <location>
        <begin position="187"/>
        <end position="395"/>
    </location>
</feature>
<dbReference type="EC" id="6.3.2.5" evidence="3"/>
<dbReference type="KEGG" id="sgbi:P3F81_06465"/>
<sequence>MLQNKNIIVGVTGGIAAYKAVEIVSRLRKNGANVHVVMTKAAQNFVTPLTFREISGNPVNTSMWNDVPVWNVEHISLANLADLVLIVPATANIVGKVKNGIADDMLTTLIMATKAPVIFALAMNANMYENKILQDNIKVLHTYGYKFIKPGSGHLACGISGIGRLADPKDIVEEIKQHFISNQALINKKVLVTAAGTIEAIDPVRYIGNRSSGKMGYAIAKQAALLGASVVLVSGPSYLPKPEGVTLIKIENALEMREMVLKEYKDADIIIKAAAVADYRPRTVEENKIKKNEERLILQLEKNPDILQELGQLKEKNQILVGFAAETQDLIKYAKDKIQRKNLDMIVANDVSLPGAGFNIDTNIAKIIYKDGKIENLDKMSKDELACLILDKIINKYYNVS</sequence>
<feature type="binding site" evidence="3">
    <location>
        <position position="278"/>
    </location>
    <ligand>
        <name>CTP</name>
        <dbReference type="ChEBI" id="CHEBI:37563"/>
    </ligand>
</feature>
<gene>
    <name evidence="3 7" type="primary">coaBC</name>
    <name evidence="7" type="ORF">P3F81_06465</name>
</gene>
<dbReference type="GO" id="GO:0010181">
    <property type="term" value="F:FMN binding"/>
    <property type="evidence" value="ECO:0007669"/>
    <property type="project" value="UniProtKB-UniRule"/>
</dbReference>
<evidence type="ECO:0000259" key="6">
    <source>
        <dbReference type="Pfam" id="PF04127"/>
    </source>
</evidence>
<comment type="function">
    <text evidence="3">Catalyzes two sequential steps in the biosynthesis of coenzyme A. In the first step cysteine is conjugated to 4'-phosphopantothenate to form 4-phosphopantothenoylcysteine. In the second step the latter compound is decarboxylated to form 4'-phosphopantotheine.</text>
</comment>
<evidence type="ECO:0000313" key="8">
    <source>
        <dbReference type="Proteomes" id="UP001243623"/>
    </source>
</evidence>
<dbReference type="GO" id="GO:0004632">
    <property type="term" value="F:phosphopantothenate--cysteine ligase activity"/>
    <property type="evidence" value="ECO:0007669"/>
    <property type="project" value="UniProtKB-UniRule"/>
</dbReference>
<name>A0A9Y2ERT2_9FIRM</name>